<proteinExistence type="inferred from homology"/>
<dbReference type="SUPFAM" id="SSF54211">
    <property type="entry name" value="Ribosomal protein S5 domain 2-like"/>
    <property type="match status" value="1"/>
</dbReference>
<evidence type="ECO:0000256" key="5">
    <source>
        <dbReference type="ARBA" id="ARBA00022741"/>
    </source>
</evidence>
<dbReference type="NCBIfam" id="TIGR00154">
    <property type="entry name" value="ispE"/>
    <property type="match status" value="1"/>
</dbReference>
<dbReference type="UniPathway" id="UPA00056">
    <property type="reaction ID" value="UER00094"/>
</dbReference>
<evidence type="ECO:0000313" key="14">
    <source>
        <dbReference type="Proteomes" id="UP000242561"/>
    </source>
</evidence>
<keyword evidence="8 10" id="KW-0414">Isoprene biosynthesis</keyword>
<evidence type="ECO:0000256" key="8">
    <source>
        <dbReference type="ARBA" id="ARBA00023229"/>
    </source>
</evidence>
<dbReference type="OrthoDB" id="9809438at2"/>
<evidence type="ECO:0000256" key="6">
    <source>
        <dbReference type="ARBA" id="ARBA00022777"/>
    </source>
</evidence>
<dbReference type="KEGG" id="sphl:LPB140_07335"/>
<evidence type="ECO:0000259" key="12">
    <source>
        <dbReference type="Pfam" id="PF08544"/>
    </source>
</evidence>
<dbReference type="InterPro" id="IPR036554">
    <property type="entry name" value="GHMP_kinase_C_sf"/>
</dbReference>
<dbReference type="PANTHER" id="PTHR43527">
    <property type="entry name" value="4-DIPHOSPHOCYTIDYL-2-C-METHYL-D-ERYTHRITOL KINASE, CHLOROPLASTIC"/>
    <property type="match status" value="1"/>
</dbReference>
<dbReference type="SUPFAM" id="SSF55060">
    <property type="entry name" value="GHMP Kinase, C-terminal domain"/>
    <property type="match status" value="1"/>
</dbReference>
<comment type="catalytic activity">
    <reaction evidence="10">
        <text>4-CDP-2-C-methyl-D-erythritol + ATP = 4-CDP-2-C-methyl-D-erythritol 2-phosphate + ADP + H(+)</text>
        <dbReference type="Rhea" id="RHEA:18437"/>
        <dbReference type="ChEBI" id="CHEBI:15378"/>
        <dbReference type="ChEBI" id="CHEBI:30616"/>
        <dbReference type="ChEBI" id="CHEBI:57823"/>
        <dbReference type="ChEBI" id="CHEBI:57919"/>
        <dbReference type="ChEBI" id="CHEBI:456216"/>
        <dbReference type="EC" id="2.7.1.148"/>
    </reaction>
</comment>
<dbReference type="InterPro" id="IPR014721">
    <property type="entry name" value="Ribsml_uS5_D2-typ_fold_subgr"/>
</dbReference>
<dbReference type="HAMAP" id="MF_00061">
    <property type="entry name" value="IspE"/>
    <property type="match status" value="1"/>
</dbReference>
<dbReference type="PANTHER" id="PTHR43527:SF2">
    <property type="entry name" value="4-DIPHOSPHOCYTIDYL-2-C-METHYL-D-ERYTHRITOL KINASE, CHLOROPLASTIC"/>
    <property type="match status" value="1"/>
</dbReference>
<organism evidence="13 14">
    <name type="scientific">Sphingorhabdus lutea</name>
    <dbReference type="NCBI Taxonomy" id="1913578"/>
    <lineage>
        <taxon>Bacteria</taxon>
        <taxon>Pseudomonadati</taxon>
        <taxon>Pseudomonadota</taxon>
        <taxon>Alphaproteobacteria</taxon>
        <taxon>Sphingomonadales</taxon>
        <taxon>Sphingomonadaceae</taxon>
        <taxon>Sphingorhabdus</taxon>
    </lineage>
</organism>
<dbReference type="Pfam" id="PF08544">
    <property type="entry name" value="GHMP_kinases_C"/>
    <property type="match status" value="1"/>
</dbReference>
<dbReference type="Gene3D" id="3.30.70.890">
    <property type="entry name" value="GHMP kinase, C-terminal domain"/>
    <property type="match status" value="1"/>
</dbReference>
<protein>
    <recommendedName>
        <fullName evidence="3 10">4-diphosphocytidyl-2-C-methyl-D-erythritol kinase</fullName>
        <shortName evidence="10">CMK</shortName>
        <ecNumber evidence="2 10">2.7.1.148</ecNumber>
    </recommendedName>
    <alternativeName>
        <fullName evidence="9 10">4-(cytidine-5'-diphospho)-2-C-methyl-D-erythritol kinase</fullName>
    </alternativeName>
</protein>
<feature type="active site" evidence="10">
    <location>
        <position position="9"/>
    </location>
</feature>
<dbReference type="STRING" id="1913578.LPB140_07335"/>
<keyword evidence="5 10" id="KW-0547">Nucleotide-binding</keyword>
<dbReference type="GO" id="GO:0005524">
    <property type="term" value="F:ATP binding"/>
    <property type="evidence" value="ECO:0007669"/>
    <property type="project" value="UniProtKB-UniRule"/>
</dbReference>
<dbReference type="GO" id="GO:0016114">
    <property type="term" value="P:terpenoid biosynthetic process"/>
    <property type="evidence" value="ECO:0007669"/>
    <property type="project" value="UniProtKB-UniRule"/>
</dbReference>
<dbReference type="GO" id="GO:0019288">
    <property type="term" value="P:isopentenyl diphosphate biosynthetic process, methylerythritol 4-phosphate pathway"/>
    <property type="evidence" value="ECO:0007669"/>
    <property type="project" value="UniProtKB-UniRule"/>
</dbReference>
<feature type="binding site" evidence="10">
    <location>
        <begin position="97"/>
        <end position="107"/>
    </location>
    <ligand>
        <name>ATP</name>
        <dbReference type="ChEBI" id="CHEBI:30616"/>
    </ligand>
</feature>
<feature type="domain" description="GHMP kinase C-terminal" evidence="12">
    <location>
        <begin position="204"/>
        <end position="261"/>
    </location>
</feature>
<reference evidence="13 14" key="1">
    <citation type="submission" date="2016-11" db="EMBL/GenBank/DDBJ databases">
        <title>Sphingorhabdus sp. LPB0140, isolated from marine environment.</title>
        <authorList>
            <person name="Kim E."/>
            <person name="Yi H."/>
        </authorList>
    </citation>
    <scope>NUCLEOTIDE SEQUENCE [LARGE SCALE GENOMIC DNA]</scope>
    <source>
        <strain evidence="13 14">LPB0140</strain>
    </source>
</reference>
<dbReference type="RefSeq" id="WP_072559280.1">
    <property type="nucleotide sequence ID" value="NZ_CP018154.1"/>
</dbReference>
<evidence type="ECO:0000256" key="4">
    <source>
        <dbReference type="ARBA" id="ARBA00022679"/>
    </source>
</evidence>
<feature type="domain" description="GHMP kinase N-terminal" evidence="11">
    <location>
        <begin position="69"/>
        <end position="146"/>
    </location>
</feature>
<evidence type="ECO:0000256" key="9">
    <source>
        <dbReference type="ARBA" id="ARBA00032554"/>
    </source>
</evidence>
<evidence type="ECO:0000313" key="13">
    <source>
        <dbReference type="EMBL" id="APG62630.1"/>
    </source>
</evidence>
<dbReference type="Proteomes" id="UP000242561">
    <property type="component" value="Chromosome"/>
</dbReference>
<dbReference type="InterPro" id="IPR020568">
    <property type="entry name" value="Ribosomal_Su5_D2-typ_SF"/>
</dbReference>
<comment type="pathway">
    <text evidence="10">Isoprenoid biosynthesis; isopentenyl diphosphate biosynthesis via DXP pathway; isopentenyl diphosphate from 1-deoxy-D-xylulose 5-phosphate: step 3/6.</text>
</comment>
<keyword evidence="14" id="KW-1185">Reference proteome</keyword>
<evidence type="ECO:0000256" key="2">
    <source>
        <dbReference type="ARBA" id="ARBA00012052"/>
    </source>
</evidence>
<dbReference type="EMBL" id="CP018154">
    <property type="protein sequence ID" value="APG62630.1"/>
    <property type="molecule type" value="Genomic_DNA"/>
</dbReference>
<accession>A0A1L3JBX2</accession>
<evidence type="ECO:0000256" key="1">
    <source>
        <dbReference type="ARBA" id="ARBA00009684"/>
    </source>
</evidence>
<keyword evidence="4 10" id="KW-0808">Transferase</keyword>
<evidence type="ECO:0000256" key="10">
    <source>
        <dbReference type="HAMAP-Rule" id="MF_00061"/>
    </source>
</evidence>
<keyword evidence="6 10" id="KW-0418">Kinase</keyword>
<dbReference type="GO" id="GO:0050515">
    <property type="term" value="F:4-(cytidine 5'-diphospho)-2-C-methyl-D-erythritol kinase activity"/>
    <property type="evidence" value="ECO:0007669"/>
    <property type="project" value="UniProtKB-UniRule"/>
</dbReference>
<dbReference type="AlphaFoldDB" id="A0A1L3JBX2"/>
<name>A0A1L3JBX2_9SPHN</name>
<comment type="function">
    <text evidence="10">Catalyzes the phosphorylation of the position 2 hydroxy group of 4-diphosphocytidyl-2C-methyl-D-erythritol.</text>
</comment>
<dbReference type="InterPro" id="IPR006204">
    <property type="entry name" value="GHMP_kinase_N_dom"/>
</dbReference>
<dbReference type="NCBIfam" id="NF011202">
    <property type="entry name" value="PRK14608.1"/>
    <property type="match status" value="1"/>
</dbReference>
<sequence>MIEIFAPAKINLALHVRAKRDDGYHELDTIFAFANIGDKISGQLSSKLSMEVHGPFGPELMQITSTEDNLIMRAARKLREKYNISLGADIILEKALPIGAGIGGGSADAAAAIKLLVKIWNIDAKDTDLLDVGASLGADIPICLKGQACRATGIGDIFHDVDISGLHEIHILLVNPLIHLATQHVFANWDGKDAGALIYGSAYENAQRGCNNLTPAAIKLCPIINDILNSLNNRDNILTRMSGSGATCFGLYHDFESCDAARIMMEQKFPNMWIRAGKII</sequence>
<dbReference type="EC" id="2.7.1.148" evidence="2 10"/>
<dbReference type="InterPro" id="IPR004424">
    <property type="entry name" value="IspE"/>
</dbReference>
<comment type="similarity">
    <text evidence="1 10">Belongs to the GHMP kinase family. IspE subfamily.</text>
</comment>
<gene>
    <name evidence="10" type="primary">ispE</name>
    <name evidence="13" type="ORF">LPB140_07335</name>
</gene>
<evidence type="ECO:0000256" key="3">
    <source>
        <dbReference type="ARBA" id="ARBA00017473"/>
    </source>
</evidence>
<dbReference type="Gene3D" id="3.30.230.10">
    <property type="match status" value="1"/>
</dbReference>
<dbReference type="Pfam" id="PF00288">
    <property type="entry name" value="GHMP_kinases_N"/>
    <property type="match status" value="1"/>
</dbReference>
<feature type="active site" evidence="10">
    <location>
        <position position="139"/>
    </location>
</feature>
<dbReference type="InterPro" id="IPR013750">
    <property type="entry name" value="GHMP_kinase_C_dom"/>
</dbReference>
<dbReference type="PIRSF" id="PIRSF010376">
    <property type="entry name" value="IspE"/>
    <property type="match status" value="1"/>
</dbReference>
<evidence type="ECO:0000256" key="7">
    <source>
        <dbReference type="ARBA" id="ARBA00022840"/>
    </source>
</evidence>
<keyword evidence="7 10" id="KW-0067">ATP-binding</keyword>
<evidence type="ECO:0000259" key="11">
    <source>
        <dbReference type="Pfam" id="PF00288"/>
    </source>
</evidence>